<dbReference type="AlphaFoldDB" id="A0A136RLV8"/>
<dbReference type="EMBL" id="QFSS01000242">
    <property type="protein sequence ID" value="PZZ63447.1"/>
    <property type="molecule type" value="Genomic_DNA"/>
</dbReference>
<dbReference type="InterPro" id="IPR002656">
    <property type="entry name" value="Acyl_transf_3_dom"/>
</dbReference>
<keyword evidence="1" id="KW-0812">Transmembrane</keyword>
<dbReference type="GO" id="GO:0016020">
    <property type="term" value="C:membrane"/>
    <property type="evidence" value="ECO:0007669"/>
    <property type="project" value="TreeGrafter"/>
</dbReference>
<accession>A0A136RLV8</accession>
<evidence type="ECO:0000313" key="9">
    <source>
        <dbReference type="Proteomes" id="UP000255057"/>
    </source>
</evidence>
<dbReference type="Proteomes" id="UP000036331">
    <property type="component" value="Unassembled WGS sequence"/>
</dbReference>
<dbReference type="GO" id="GO:0000271">
    <property type="term" value="P:polysaccharide biosynthetic process"/>
    <property type="evidence" value="ECO:0007669"/>
    <property type="project" value="TreeGrafter"/>
</dbReference>
<keyword evidence="1" id="KW-0472">Membrane</keyword>
<evidence type="ECO:0000313" key="4">
    <source>
        <dbReference type="EMBL" id="PZZ63447.1"/>
    </source>
</evidence>
<dbReference type="Proteomes" id="UP000248865">
    <property type="component" value="Unassembled WGS sequence"/>
</dbReference>
<name>A0A136RLV8_ECOLX</name>
<dbReference type="Proteomes" id="UP000305093">
    <property type="component" value="Unassembled WGS sequence"/>
</dbReference>
<feature type="transmembrane region" description="Helical" evidence="1">
    <location>
        <begin position="163"/>
        <end position="182"/>
    </location>
</feature>
<feature type="transmembrane region" description="Helical" evidence="1">
    <location>
        <begin position="84"/>
        <end position="102"/>
    </location>
</feature>
<feature type="domain" description="Acyltransferase 3" evidence="2">
    <location>
        <begin position="9"/>
        <end position="344"/>
    </location>
</feature>
<keyword evidence="4" id="KW-0012">Acyltransferase</keyword>
<reference evidence="6 10" key="5">
    <citation type="submission" date="2018-12" db="EMBL/GenBank/DDBJ databases">
        <title>Food and Water Safety Consortium.</title>
        <authorList>
            <person name="Tyson S."/>
            <person name="Peterson C.-L."/>
            <person name="Olson A."/>
            <person name="Tyler S."/>
            <person name="Cabral J."/>
            <person name="Lynch T."/>
            <person name="Knox N."/>
            <person name="Van Domselaar G."/>
            <person name="Graham M."/>
        </authorList>
    </citation>
    <scope>NUCLEOTIDE SEQUENCE [LARGE SCALE GENOMIC DNA]</scope>
    <source>
        <strain evidence="6 10">FWSEC0419</strain>
    </source>
</reference>
<dbReference type="PANTHER" id="PTHR23028:SF131">
    <property type="entry name" value="BLR2367 PROTEIN"/>
    <property type="match status" value="1"/>
</dbReference>
<proteinExistence type="predicted"/>
<dbReference type="EMBL" id="RROO01000008">
    <property type="protein sequence ID" value="TJF69661.1"/>
    <property type="molecule type" value="Genomic_DNA"/>
</dbReference>
<evidence type="ECO:0000313" key="5">
    <source>
        <dbReference type="EMBL" id="STN13942.1"/>
    </source>
</evidence>
<dbReference type="InterPro" id="IPR050879">
    <property type="entry name" value="Acyltransferase_3"/>
</dbReference>
<feature type="transmembrane region" description="Helical" evidence="1">
    <location>
        <begin position="290"/>
        <end position="314"/>
    </location>
</feature>
<dbReference type="Pfam" id="PF01757">
    <property type="entry name" value="Acyl_transf_3"/>
    <property type="match status" value="1"/>
</dbReference>
<sequence>MERKTNKLDSIQVLRGIAVLLVIAFHFRVYLNGVYAQKDLGDILFGIGEVGVDIFFVISGFIITYSSMNKAKNRPMVFAAKRFFRLYPVYFIILTLAIYLNYEAIYTSSQIIKSYLLIPIDYNFIGPWSGYSIIIPAWTLTYEIWFYVVFFFSLCISHKYRTAIASFLLIIICVLGQLYFHGDVFLNPIAQPPSGDGIIRNLVFVSNPIIYDFILGMIIAEAYIRLPSRLINKMPVVQFLNITLAIALLFLCLGLRNGPGIVAWGAYSFMIIAPIVLISKCRDVYRNKILTYVGEISYSLYINHMVVYSLAVLYLKPYGVLDSKGFGVFLAMICATFIISIISYNFIEKPSVSIGHAIARRMQKKSDVSSIKTESVREAP</sequence>
<dbReference type="RefSeq" id="WP_000440209.1">
    <property type="nucleotide sequence ID" value="NZ_AP018808.1"/>
</dbReference>
<evidence type="ECO:0000313" key="8">
    <source>
        <dbReference type="Proteomes" id="UP000248865"/>
    </source>
</evidence>
<feature type="transmembrane region" description="Helical" evidence="1">
    <location>
        <begin position="326"/>
        <end position="347"/>
    </location>
</feature>
<keyword evidence="1" id="KW-1133">Transmembrane helix</keyword>
<reference evidence="3 7" key="1">
    <citation type="journal article" date="2015" name="Genome Announc.">
        <title>Draft Genome Sequences of Human-Pathogenic Escherichia coli O26:H11 Strains Carrying the stx2 Gene Only and Circulating in France.</title>
        <authorList>
            <person name="Delannoy S."/>
            <person name="Mariani-Kurkdjian P."/>
            <person name="Bonacorsi S."/>
            <person name="Liguori S."/>
            <person name="Ison S.A."/>
            <person name="Fach P."/>
        </authorList>
    </citation>
    <scope>NUCLEOTIDE SEQUENCE [LARGE SCALE GENOMIC DNA]</scope>
    <source>
        <strain evidence="3 7">34870</strain>
    </source>
</reference>
<organism evidence="4 8">
    <name type="scientific">Escherichia coli</name>
    <dbReference type="NCBI Taxonomy" id="562"/>
    <lineage>
        <taxon>Bacteria</taxon>
        <taxon>Pseudomonadati</taxon>
        <taxon>Pseudomonadota</taxon>
        <taxon>Gammaproteobacteria</taxon>
        <taxon>Enterobacterales</taxon>
        <taxon>Enterobacteriaceae</taxon>
        <taxon>Escherichia</taxon>
    </lineage>
</organism>
<feature type="transmembrane region" description="Helical" evidence="1">
    <location>
        <begin position="261"/>
        <end position="278"/>
    </location>
</feature>
<reference evidence="3" key="2">
    <citation type="submission" date="2017-03" db="EMBL/GenBank/DDBJ databases">
        <title>The mobilome is the main driver of stx2-positive O26:H11 Escherichia coli strains evolution.</title>
        <authorList>
            <person name="Delannoy S."/>
            <person name="Mariani-Kurkdjian P."/>
            <person name="Webb H.E."/>
            <person name="Bonacorsi S."/>
            <person name="Fach P."/>
        </authorList>
    </citation>
    <scope>NUCLEOTIDE SEQUENCE</scope>
    <source>
        <strain evidence="3">34870</strain>
    </source>
</reference>
<evidence type="ECO:0000313" key="6">
    <source>
        <dbReference type="EMBL" id="TJF69661.1"/>
    </source>
</evidence>
<feature type="transmembrane region" description="Helical" evidence="1">
    <location>
        <begin position="12"/>
        <end position="31"/>
    </location>
</feature>
<feature type="transmembrane region" description="Helical" evidence="1">
    <location>
        <begin position="133"/>
        <end position="156"/>
    </location>
</feature>
<gene>
    <name evidence="3" type="ORF">ABE91_018410</name>
    <name evidence="6" type="ORF">C9194_05685</name>
    <name evidence="4" type="ORF">DIV22_21435</name>
    <name evidence="5" type="ORF">NCTC8960_04305</name>
</gene>
<evidence type="ECO:0000313" key="10">
    <source>
        <dbReference type="Proteomes" id="UP000305093"/>
    </source>
</evidence>
<feature type="transmembrane region" description="Helical" evidence="1">
    <location>
        <begin position="202"/>
        <end position="224"/>
    </location>
</feature>
<dbReference type="GO" id="GO:0016747">
    <property type="term" value="F:acyltransferase activity, transferring groups other than amino-acyl groups"/>
    <property type="evidence" value="ECO:0007669"/>
    <property type="project" value="InterPro"/>
</dbReference>
<evidence type="ECO:0000313" key="7">
    <source>
        <dbReference type="Proteomes" id="UP000036331"/>
    </source>
</evidence>
<feature type="transmembrane region" description="Helical" evidence="1">
    <location>
        <begin position="236"/>
        <end position="255"/>
    </location>
</feature>
<dbReference type="PANTHER" id="PTHR23028">
    <property type="entry name" value="ACETYLTRANSFERASE"/>
    <property type="match status" value="1"/>
</dbReference>
<reference evidence="5 9" key="4">
    <citation type="submission" date="2018-06" db="EMBL/GenBank/DDBJ databases">
        <authorList>
            <consortium name="Pathogen Informatics"/>
            <person name="Doyle S."/>
        </authorList>
    </citation>
    <scope>NUCLEOTIDE SEQUENCE [LARGE SCALE GENOMIC DNA]</scope>
    <source>
        <strain evidence="5 9">NCTC8960</strain>
    </source>
</reference>
<dbReference type="EMBL" id="UGFO01000006">
    <property type="protein sequence ID" value="STN13942.1"/>
    <property type="molecule type" value="Genomic_DNA"/>
</dbReference>
<evidence type="ECO:0000313" key="3">
    <source>
        <dbReference type="EMBL" id="PBN73578.1"/>
    </source>
</evidence>
<evidence type="ECO:0000256" key="1">
    <source>
        <dbReference type="SAM" id="Phobius"/>
    </source>
</evidence>
<dbReference type="EMBL" id="LDXE02000003">
    <property type="protein sequence ID" value="PBN73578.1"/>
    <property type="molecule type" value="Genomic_DNA"/>
</dbReference>
<feature type="transmembrane region" description="Helical" evidence="1">
    <location>
        <begin position="43"/>
        <end position="63"/>
    </location>
</feature>
<protein>
    <submittedName>
        <fullName evidence="4">Acyltransferase</fullName>
    </submittedName>
</protein>
<dbReference type="Proteomes" id="UP000255057">
    <property type="component" value="Unassembled WGS sequence"/>
</dbReference>
<keyword evidence="4" id="KW-0808">Transferase</keyword>
<evidence type="ECO:0000259" key="2">
    <source>
        <dbReference type="Pfam" id="PF01757"/>
    </source>
</evidence>
<reference evidence="4 8" key="3">
    <citation type="submission" date="2018-05" db="EMBL/GenBank/DDBJ databases">
        <title>Genomic sequencing of EHEC O26 New European Clone.</title>
        <authorList>
            <person name="Karnisova L."/>
            <person name="Nunvar J."/>
            <person name="Marejkova M."/>
            <person name="Mellmann A."/>
            <person name="Drevinek P."/>
            <person name="Blahova K."/>
            <person name="Bielaszewska M."/>
        </authorList>
    </citation>
    <scope>NUCLEOTIDE SEQUENCE [LARGE SCALE GENOMIC DNA]</scope>
    <source>
        <strain evidence="4 8">14-391</strain>
    </source>
</reference>